<dbReference type="OrthoDB" id="103288at2759"/>
<dbReference type="PANTHER" id="PTHR46481">
    <property type="entry name" value="ZINC FINGER BED DOMAIN-CONTAINING PROTEIN 4"/>
    <property type="match status" value="1"/>
</dbReference>
<evidence type="ECO:0008006" key="11">
    <source>
        <dbReference type="Google" id="ProtNLM"/>
    </source>
</evidence>
<dbReference type="GO" id="GO:0046983">
    <property type="term" value="F:protein dimerization activity"/>
    <property type="evidence" value="ECO:0007669"/>
    <property type="project" value="InterPro"/>
</dbReference>
<dbReference type="AlphaFoldDB" id="A0A2P4YRJ8"/>
<feature type="non-terminal residue" evidence="9">
    <location>
        <position position="1"/>
    </location>
</feature>
<feature type="domain" description="DUF659" evidence="7">
    <location>
        <begin position="5"/>
        <end position="61"/>
    </location>
</feature>
<dbReference type="Pfam" id="PF04937">
    <property type="entry name" value="DUF659"/>
    <property type="match status" value="1"/>
</dbReference>
<dbReference type="GO" id="GO:0005634">
    <property type="term" value="C:nucleus"/>
    <property type="evidence" value="ECO:0007669"/>
    <property type="project" value="UniProtKB-SubCell"/>
</dbReference>
<feature type="domain" description="HAT C-terminal dimerisation" evidence="8">
    <location>
        <begin position="252"/>
        <end position="321"/>
    </location>
</feature>
<dbReference type="InterPro" id="IPR008906">
    <property type="entry name" value="HATC_C_dom"/>
</dbReference>
<dbReference type="SUPFAM" id="SSF53098">
    <property type="entry name" value="Ribonuclease H-like"/>
    <property type="match status" value="1"/>
</dbReference>
<keyword evidence="10" id="KW-1185">Reference proteome</keyword>
<keyword evidence="4" id="KW-0862">Zinc</keyword>
<gene>
    <name evidence="9" type="ORF">PHPALM_1761</name>
</gene>
<evidence type="ECO:0000313" key="10">
    <source>
        <dbReference type="Proteomes" id="UP000237271"/>
    </source>
</evidence>
<dbReference type="PANTHER" id="PTHR46481:SF10">
    <property type="entry name" value="ZINC FINGER BED DOMAIN-CONTAINING PROTEIN 39"/>
    <property type="match status" value="1"/>
</dbReference>
<evidence type="ECO:0000256" key="6">
    <source>
        <dbReference type="SAM" id="MobiDB-lite"/>
    </source>
</evidence>
<feature type="compositionally biased region" description="Basic and acidic residues" evidence="6">
    <location>
        <begin position="332"/>
        <end position="345"/>
    </location>
</feature>
<protein>
    <recommendedName>
        <fullName evidence="11">DUF659 domain-containing protein</fullName>
    </recommendedName>
</protein>
<evidence type="ECO:0000256" key="2">
    <source>
        <dbReference type="ARBA" id="ARBA00022723"/>
    </source>
</evidence>
<evidence type="ECO:0000259" key="7">
    <source>
        <dbReference type="Pfam" id="PF04937"/>
    </source>
</evidence>
<organism evidence="9 10">
    <name type="scientific">Phytophthora palmivora</name>
    <dbReference type="NCBI Taxonomy" id="4796"/>
    <lineage>
        <taxon>Eukaryota</taxon>
        <taxon>Sar</taxon>
        <taxon>Stramenopiles</taxon>
        <taxon>Oomycota</taxon>
        <taxon>Peronosporomycetes</taxon>
        <taxon>Peronosporales</taxon>
        <taxon>Peronosporaceae</taxon>
        <taxon>Phytophthora</taxon>
    </lineage>
</organism>
<feature type="region of interest" description="Disordered" evidence="6">
    <location>
        <begin position="332"/>
        <end position="378"/>
    </location>
</feature>
<dbReference type="InterPro" id="IPR012337">
    <property type="entry name" value="RNaseH-like_sf"/>
</dbReference>
<evidence type="ECO:0000256" key="1">
    <source>
        <dbReference type="ARBA" id="ARBA00004123"/>
    </source>
</evidence>
<dbReference type="InterPro" id="IPR007021">
    <property type="entry name" value="DUF659"/>
</dbReference>
<keyword evidence="2" id="KW-0479">Metal-binding</keyword>
<name>A0A2P4YRJ8_9STRA</name>
<reference evidence="9 10" key="1">
    <citation type="journal article" date="2017" name="Genome Biol. Evol.">
        <title>Phytophthora megakarya and P. palmivora, closely related causal agents of cacao black pod rot, underwent increases in genome sizes and gene numbers by different mechanisms.</title>
        <authorList>
            <person name="Ali S.S."/>
            <person name="Shao J."/>
            <person name="Lary D.J."/>
            <person name="Kronmiller B."/>
            <person name="Shen D."/>
            <person name="Strem M.D."/>
            <person name="Amoako-Attah I."/>
            <person name="Akrofi A.Y."/>
            <person name="Begoude B.A."/>
            <person name="Ten Hoopen G.M."/>
            <person name="Coulibaly K."/>
            <person name="Kebe B.I."/>
            <person name="Melnick R.L."/>
            <person name="Guiltinan M.J."/>
            <person name="Tyler B.M."/>
            <person name="Meinhardt L.W."/>
            <person name="Bailey B.A."/>
        </authorList>
    </citation>
    <scope>NUCLEOTIDE SEQUENCE [LARGE SCALE GENOMIC DNA]</scope>
    <source>
        <strain evidence="10">sbr112.9</strain>
    </source>
</reference>
<dbReference type="GO" id="GO:0008270">
    <property type="term" value="F:zinc ion binding"/>
    <property type="evidence" value="ECO:0007669"/>
    <property type="project" value="UniProtKB-KW"/>
</dbReference>
<evidence type="ECO:0000256" key="3">
    <source>
        <dbReference type="ARBA" id="ARBA00022771"/>
    </source>
</evidence>
<evidence type="ECO:0000256" key="5">
    <source>
        <dbReference type="ARBA" id="ARBA00023242"/>
    </source>
</evidence>
<dbReference type="InterPro" id="IPR052035">
    <property type="entry name" value="ZnF_BED_domain_contain"/>
</dbReference>
<evidence type="ECO:0000313" key="9">
    <source>
        <dbReference type="EMBL" id="POM80406.1"/>
    </source>
</evidence>
<evidence type="ECO:0000256" key="4">
    <source>
        <dbReference type="ARBA" id="ARBA00022833"/>
    </source>
</evidence>
<accession>A0A2P4YRJ8</accession>
<dbReference type="EMBL" id="NCKW01000489">
    <property type="protein sequence ID" value="POM80406.1"/>
    <property type="molecule type" value="Genomic_DNA"/>
</dbReference>
<keyword evidence="3" id="KW-0863">Zinc-finger</keyword>
<feature type="compositionally biased region" description="Acidic residues" evidence="6">
    <location>
        <begin position="346"/>
        <end position="378"/>
    </location>
</feature>
<comment type="caution">
    <text evidence="9">The sequence shown here is derived from an EMBL/GenBank/DDBJ whole genome shotgun (WGS) entry which is preliminary data.</text>
</comment>
<proteinExistence type="predicted"/>
<dbReference type="Proteomes" id="UP000237271">
    <property type="component" value="Unassembled WGS sequence"/>
</dbReference>
<keyword evidence="5" id="KW-0539">Nucleus</keyword>
<dbReference type="Pfam" id="PF05699">
    <property type="entry name" value="Dimer_Tnp_hAT"/>
    <property type="match status" value="1"/>
</dbReference>
<comment type="subcellular location">
    <subcellularLocation>
        <location evidence="1">Nucleus</location>
    </subcellularLocation>
</comment>
<sequence length="378" mass="43642">GTLCSVVTDNAKNMKAAWEELNQKRPYIYCTGCAAHSFNLVMKDVMKISRLSGARDNAKHVAKFVRARHGLLDRFRTQQKDMTKPGGKRLALSVPIPTRWYTVEKCQRPSFKNQYVIRSVFDDNKLLKRYDTAKTRSKVERARAIVSNQDNWKEYKWTLDMLTPINKSLALCEQDQTYISSIYSEFIGLQEHAAYHTPIEGAYTDDLTSFAEIQREVLELIKGRRDKYRKEVENWTRLCFKWKRTNTKPTAFPLSPSSFWMMHGGNEFPLLKGIADKRFATPTSSASSERCWSIHDFTHTERRNRLHASRVEKLVFVYSNIIATTSESSRDHLVDDMYPDAHDGDMDPSDEDEQVMDTAEDDECDNSDEEVEAMSDVA</sequence>
<evidence type="ECO:0000259" key="8">
    <source>
        <dbReference type="Pfam" id="PF05699"/>
    </source>
</evidence>